<dbReference type="GeneID" id="106771201"/>
<reference evidence="4" key="2">
    <citation type="submission" date="2025-08" db="UniProtKB">
        <authorList>
            <consortium name="RefSeq"/>
        </authorList>
    </citation>
    <scope>IDENTIFICATION</scope>
    <source>
        <tissue evidence="4">Leaf</tissue>
    </source>
</reference>
<sequence>MADVRELDSVKIIEQCEVSPPPNSLPSTILPLTFFDIPWFFCNSVQRIFFYEFPHPTQNFLQTTLPILKHSLSLSLQHFFPFASNLIVPPQLHLSHIRYLQGDSLSFTVAESTADFTLLTSHSPQDVRNWHPLIPTLPSPRLEQDDIRVMPLMAIQVTLFPNSGFSICLTFNHIAGDGKSLHHFIKFWASLCKARGDFTSVETSFSLPSHQRDKVKDPKGLKFIYFRELGHFLSKRMEFAGPVRDVITNRVRFTVLLSLEQVRKLKKWVSLKSASNYSGLLHISTFVVACSLIWVCKNRSEEKKASFSEECDELCHLVFLADCRERSEFSLSSTYFGNCLTSYNVAIKRSELVGEDGIVAAANAIGKEITNLKSDPLRKAETFISDYKEVTKPGKSVLVIAGSPKLGVYKTDFGWGKPKKCAAAHIESSRSVSLSDCRDENAGIENSLNIEEISRFTGKPWKLYTENFSSHNFIGLAFPVSGRFSTYQILPSYWGSWRRRNHCGRESLWLQPFYLQRDQSIALLYAFITYIQSSLPNLIIFSSFHNQILHTQKLNIIS</sequence>
<dbReference type="Pfam" id="PF02458">
    <property type="entry name" value="Transferase"/>
    <property type="match status" value="1"/>
</dbReference>
<dbReference type="AlphaFoldDB" id="A0A1S3V357"/>
<dbReference type="Proteomes" id="UP000087766">
    <property type="component" value="Chromosome 8"/>
</dbReference>
<proteinExistence type="predicted"/>
<dbReference type="STRING" id="3916.A0A1S3V357"/>
<accession>A0A1S3V357</accession>
<dbReference type="PANTHER" id="PTHR31625">
    <property type="match status" value="1"/>
</dbReference>
<evidence type="ECO:0000256" key="2">
    <source>
        <dbReference type="ARBA" id="ARBA00023315"/>
    </source>
</evidence>
<name>A0A1S3V357_VIGRR</name>
<dbReference type="Gene3D" id="3.30.559.10">
    <property type="entry name" value="Chloramphenicol acetyltransferase-like domain"/>
    <property type="match status" value="2"/>
</dbReference>
<dbReference type="OrthoDB" id="1862401at2759"/>
<dbReference type="RefSeq" id="XP_014512617.1">
    <property type="nucleotide sequence ID" value="XM_014657131.2"/>
</dbReference>
<evidence type="ECO:0000256" key="1">
    <source>
        <dbReference type="ARBA" id="ARBA00022679"/>
    </source>
</evidence>
<evidence type="ECO:0000313" key="3">
    <source>
        <dbReference type="Proteomes" id="UP000087766"/>
    </source>
</evidence>
<keyword evidence="3" id="KW-1185">Reference proteome</keyword>
<dbReference type="KEGG" id="vra:106771201"/>
<dbReference type="GO" id="GO:0016747">
    <property type="term" value="F:acyltransferase activity, transferring groups other than amino-acyl groups"/>
    <property type="evidence" value="ECO:0007669"/>
    <property type="project" value="UniProtKB-ARBA"/>
</dbReference>
<keyword evidence="2" id="KW-0012">Acyltransferase</keyword>
<dbReference type="InterPro" id="IPR023213">
    <property type="entry name" value="CAT-like_dom_sf"/>
</dbReference>
<gene>
    <name evidence="4" type="primary">LOC106771201</name>
</gene>
<keyword evidence="1" id="KW-0808">Transferase</keyword>
<evidence type="ECO:0000313" key="4">
    <source>
        <dbReference type="RefSeq" id="XP_014512617.1"/>
    </source>
</evidence>
<protein>
    <submittedName>
        <fullName evidence="4">Coumaroyl-CoA:anthocyanidin 3-O-glucoside-6''-O-coumaroyltransferase 1 isoform X1</fullName>
    </submittedName>
</protein>
<organism evidence="3 4">
    <name type="scientific">Vigna radiata var. radiata</name>
    <name type="common">Mung bean</name>
    <name type="synonym">Phaseolus aureus</name>
    <dbReference type="NCBI Taxonomy" id="3916"/>
    <lineage>
        <taxon>Eukaryota</taxon>
        <taxon>Viridiplantae</taxon>
        <taxon>Streptophyta</taxon>
        <taxon>Embryophyta</taxon>
        <taxon>Tracheophyta</taxon>
        <taxon>Spermatophyta</taxon>
        <taxon>Magnoliopsida</taxon>
        <taxon>eudicotyledons</taxon>
        <taxon>Gunneridae</taxon>
        <taxon>Pentapetalae</taxon>
        <taxon>rosids</taxon>
        <taxon>fabids</taxon>
        <taxon>Fabales</taxon>
        <taxon>Fabaceae</taxon>
        <taxon>Papilionoideae</taxon>
        <taxon>50 kb inversion clade</taxon>
        <taxon>NPAAA clade</taxon>
        <taxon>indigoferoid/millettioid clade</taxon>
        <taxon>Phaseoleae</taxon>
        <taxon>Vigna</taxon>
    </lineage>
</organism>
<dbReference type="InterPro" id="IPR051504">
    <property type="entry name" value="Plant_metabolite_acyltrans"/>
</dbReference>
<reference evidence="3" key="1">
    <citation type="journal article" date="2014" name="Nat. Commun.">
        <title>Genome sequence of mungbean and insights into evolution within Vigna species.</title>
        <authorList>
            <person name="Kang Y.J."/>
            <person name="Kim S.K."/>
            <person name="Kim M.Y."/>
            <person name="Lestari P."/>
            <person name="Kim K.H."/>
            <person name="Ha B.K."/>
            <person name="Jun T.H."/>
            <person name="Hwang W.J."/>
            <person name="Lee T."/>
            <person name="Lee J."/>
            <person name="Shim S."/>
            <person name="Yoon M.Y."/>
            <person name="Jang Y.E."/>
            <person name="Han K.S."/>
            <person name="Taeprayoon P."/>
            <person name="Yoon N."/>
            <person name="Somta P."/>
            <person name="Tanya P."/>
            <person name="Kim K.S."/>
            <person name="Gwag J.G."/>
            <person name="Moon J.K."/>
            <person name="Lee Y.H."/>
            <person name="Park B.S."/>
            <person name="Bombarely A."/>
            <person name="Doyle J.J."/>
            <person name="Jackson S.A."/>
            <person name="Schafleitner R."/>
            <person name="Srinives P."/>
            <person name="Varshney R.K."/>
            <person name="Lee S.H."/>
        </authorList>
    </citation>
    <scope>NUCLEOTIDE SEQUENCE [LARGE SCALE GENOMIC DNA]</scope>
    <source>
        <strain evidence="3">cv. VC1973A</strain>
    </source>
</reference>